<evidence type="ECO:0000313" key="2">
    <source>
        <dbReference type="Proteomes" id="UP000821845"/>
    </source>
</evidence>
<sequence length="68" mass="7338">MRDASVPDESSTGSQDKITVGCLSVVLAMRPVDRVFRSGGPRTAFRHACNGCFRNLNNGVQGTVTRLQ</sequence>
<name>A0ACB7T1D5_HYAAI</name>
<proteinExistence type="predicted"/>
<gene>
    <name evidence="1" type="ORF">HPB50_005701</name>
</gene>
<dbReference type="Proteomes" id="UP000821845">
    <property type="component" value="Chromosome 11"/>
</dbReference>
<protein>
    <submittedName>
        <fullName evidence="1">Uncharacterized protein</fullName>
    </submittedName>
</protein>
<keyword evidence="2" id="KW-1185">Reference proteome</keyword>
<organism evidence="1 2">
    <name type="scientific">Hyalomma asiaticum</name>
    <name type="common">Tick</name>
    <dbReference type="NCBI Taxonomy" id="266040"/>
    <lineage>
        <taxon>Eukaryota</taxon>
        <taxon>Metazoa</taxon>
        <taxon>Ecdysozoa</taxon>
        <taxon>Arthropoda</taxon>
        <taxon>Chelicerata</taxon>
        <taxon>Arachnida</taxon>
        <taxon>Acari</taxon>
        <taxon>Parasitiformes</taxon>
        <taxon>Ixodida</taxon>
        <taxon>Ixodoidea</taxon>
        <taxon>Ixodidae</taxon>
        <taxon>Hyalomminae</taxon>
        <taxon>Hyalomma</taxon>
    </lineage>
</organism>
<evidence type="ECO:0000313" key="1">
    <source>
        <dbReference type="EMBL" id="KAH6940730.1"/>
    </source>
</evidence>
<comment type="caution">
    <text evidence="1">The sequence shown here is derived from an EMBL/GenBank/DDBJ whole genome shotgun (WGS) entry which is preliminary data.</text>
</comment>
<reference evidence="1" key="1">
    <citation type="submission" date="2020-05" db="EMBL/GenBank/DDBJ databases">
        <title>Large-scale comparative analyses of tick genomes elucidate their genetic diversity and vector capacities.</title>
        <authorList>
            <person name="Jia N."/>
            <person name="Wang J."/>
            <person name="Shi W."/>
            <person name="Du L."/>
            <person name="Sun Y."/>
            <person name="Zhan W."/>
            <person name="Jiang J."/>
            <person name="Wang Q."/>
            <person name="Zhang B."/>
            <person name="Ji P."/>
            <person name="Sakyi L.B."/>
            <person name="Cui X."/>
            <person name="Yuan T."/>
            <person name="Jiang B."/>
            <person name="Yang W."/>
            <person name="Lam T.T.-Y."/>
            <person name="Chang Q."/>
            <person name="Ding S."/>
            <person name="Wang X."/>
            <person name="Zhu J."/>
            <person name="Ruan X."/>
            <person name="Zhao L."/>
            <person name="Wei J."/>
            <person name="Que T."/>
            <person name="Du C."/>
            <person name="Cheng J."/>
            <person name="Dai P."/>
            <person name="Han X."/>
            <person name="Huang E."/>
            <person name="Gao Y."/>
            <person name="Liu J."/>
            <person name="Shao H."/>
            <person name="Ye R."/>
            <person name="Li L."/>
            <person name="Wei W."/>
            <person name="Wang X."/>
            <person name="Wang C."/>
            <person name="Yang T."/>
            <person name="Huo Q."/>
            <person name="Li W."/>
            <person name="Guo W."/>
            <person name="Chen H."/>
            <person name="Zhou L."/>
            <person name="Ni X."/>
            <person name="Tian J."/>
            <person name="Zhou Y."/>
            <person name="Sheng Y."/>
            <person name="Liu T."/>
            <person name="Pan Y."/>
            <person name="Xia L."/>
            <person name="Li J."/>
            <person name="Zhao F."/>
            <person name="Cao W."/>
        </authorList>
    </citation>
    <scope>NUCLEOTIDE SEQUENCE</scope>
    <source>
        <strain evidence="1">Hyas-2018</strain>
    </source>
</reference>
<accession>A0ACB7T1D5</accession>
<dbReference type="EMBL" id="CM023491">
    <property type="protein sequence ID" value="KAH6940730.1"/>
    <property type="molecule type" value="Genomic_DNA"/>
</dbReference>